<organism evidence="1 2">
    <name type="scientific">Petrotoga olearia DSM 13574</name>
    <dbReference type="NCBI Taxonomy" id="1122955"/>
    <lineage>
        <taxon>Bacteria</taxon>
        <taxon>Thermotogati</taxon>
        <taxon>Thermotogota</taxon>
        <taxon>Thermotogae</taxon>
        <taxon>Petrotogales</taxon>
        <taxon>Petrotogaceae</taxon>
        <taxon>Petrotoga</taxon>
    </lineage>
</organism>
<dbReference type="Proteomes" id="UP000236434">
    <property type="component" value="Unassembled WGS sequence"/>
</dbReference>
<evidence type="ECO:0000313" key="1">
    <source>
        <dbReference type="EMBL" id="PNR96912.1"/>
    </source>
</evidence>
<gene>
    <name evidence="1" type="ORF">X929_03725</name>
</gene>
<dbReference type="EMBL" id="AZRL01000008">
    <property type="protein sequence ID" value="PNR96912.1"/>
    <property type="molecule type" value="Genomic_DNA"/>
</dbReference>
<proteinExistence type="predicted"/>
<sequence>MFLNDFEFELDFGDFKGFTLLQPCAKRFIKTKI</sequence>
<evidence type="ECO:0000313" key="2">
    <source>
        <dbReference type="Proteomes" id="UP000236434"/>
    </source>
</evidence>
<reference evidence="1 2" key="1">
    <citation type="submission" date="2013-12" db="EMBL/GenBank/DDBJ databases">
        <title>Comparative genomics of Petrotoga isolates.</title>
        <authorList>
            <person name="Nesbo C.L."/>
            <person name="Charchuk R."/>
            <person name="Chow K."/>
        </authorList>
    </citation>
    <scope>NUCLEOTIDE SEQUENCE [LARGE SCALE GENOMIC DNA]</scope>
    <source>
        <strain evidence="1 2">DSM 13574</strain>
    </source>
</reference>
<comment type="caution">
    <text evidence="1">The sequence shown here is derived from an EMBL/GenBank/DDBJ whole genome shotgun (WGS) entry which is preliminary data.</text>
</comment>
<name>A0A2K1P2A9_9BACT</name>
<accession>A0A2K1P2A9</accession>
<protein>
    <submittedName>
        <fullName evidence="1">Uncharacterized protein</fullName>
    </submittedName>
</protein>
<dbReference type="AlphaFoldDB" id="A0A2K1P2A9"/>